<proteinExistence type="predicted"/>
<feature type="domain" description="Myb-like" evidence="6">
    <location>
        <begin position="590"/>
        <end position="633"/>
    </location>
</feature>
<feature type="compositionally biased region" description="Basic and acidic residues" evidence="4">
    <location>
        <begin position="833"/>
        <end position="846"/>
    </location>
</feature>
<evidence type="ECO:0000256" key="4">
    <source>
        <dbReference type="SAM" id="MobiDB-lite"/>
    </source>
</evidence>
<feature type="compositionally biased region" description="Basic and acidic residues" evidence="4">
    <location>
        <begin position="794"/>
        <end position="812"/>
    </location>
</feature>
<dbReference type="InterPro" id="IPR001005">
    <property type="entry name" value="SANT/Myb"/>
</dbReference>
<feature type="compositionally biased region" description="Basic and acidic residues" evidence="4">
    <location>
        <begin position="1180"/>
        <end position="1190"/>
    </location>
</feature>
<name>N1QEK6_SPHMS</name>
<feature type="compositionally biased region" description="Low complexity" evidence="4">
    <location>
        <begin position="313"/>
        <end position="324"/>
    </location>
</feature>
<dbReference type="STRING" id="692275.N1QEK6"/>
<keyword evidence="3" id="KW-0479">Metal-binding</keyword>
<dbReference type="InterPro" id="IPR013088">
    <property type="entry name" value="Znf_NHR/GATA"/>
</dbReference>
<dbReference type="EMBL" id="KB456267">
    <property type="protein sequence ID" value="EMF10840.1"/>
    <property type="molecule type" value="Genomic_DNA"/>
</dbReference>
<feature type="region of interest" description="Disordered" evidence="4">
    <location>
        <begin position="640"/>
        <end position="692"/>
    </location>
</feature>
<feature type="compositionally biased region" description="Low complexity" evidence="4">
    <location>
        <begin position="976"/>
        <end position="1004"/>
    </location>
</feature>
<dbReference type="InterPro" id="IPR001766">
    <property type="entry name" value="Fork_head_dom"/>
</dbReference>
<feature type="compositionally biased region" description="Polar residues" evidence="4">
    <location>
        <begin position="1048"/>
        <end position="1062"/>
    </location>
</feature>
<feature type="compositionally biased region" description="Polar residues" evidence="4">
    <location>
        <begin position="1072"/>
        <end position="1082"/>
    </location>
</feature>
<comment type="subcellular location">
    <subcellularLocation>
        <location evidence="2">Nucleus</location>
    </subcellularLocation>
</comment>
<feature type="compositionally biased region" description="Basic and acidic residues" evidence="4">
    <location>
        <begin position="1083"/>
        <end position="1098"/>
    </location>
</feature>
<feature type="compositionally biased region" description="Low complexity" evidence="4">
    <location>
        <begin position="749"/>
        <end position="763"/>
    </location>
</feature>
<dbReference type="GO" id="GO:0043565">
    <property type="term" value="F:sequence-specific DNA binding"/>
    <property type="evidence" value="ECO:0007669"/>
    <property type="project" value="InterPro"/>
</dbReference>
<dbReference type="HOGENOM" id="CLU_270967_0_0_1"/>
<keyword evidence="1 2" id="KW-0238">DNA-binding</keyword>
<dbReference type="InterPro" id="IPR009057">
    <property type="entry name" value="Homeodomain-like_sf"/>
</dbReference>
<evidence type="ECO:0000256" key="2">
    <source>
        <dbReference type="PROSITE-ProRule" id="PRU00089"/>
    </source>
</evidence>
<evidence type="ECO:0000313" key="8">
    <source>
        <dbReference type="EMBL" id="EMF10840.1"/>
    </source>
</evidence>
<evidence type="ECO:0000259" key="6">
    <source>
        <dbReference type="PROSITE" id="PS50090"/>
    </source>
</evidence>
<keyword evidence="2" id="KW-0539">Nucleus</keyword>
<dbReference type="InterPro" id="IPR036388">
    <property type="entry name" value="WH-like_DNA-bd_sf"/>
</dbReference>
<dbReference type="InterPro" id="IPR036390">
    <property type="entry name" value="WH_DNA-bd_sf"/>
</dbReference>
<evidence type="ECO:0000259" key="7">
    <source>
        <dbReference type="PROSITE" id="PS50114"/>
    </source>
</evidence>
<evidence type="ECO:0000313" key="9">
    <source>
        <dbReference type="Proteomes" id="UP000016931"/>
    </source>
</evidence>
<dbReference type="Proteomes" id="UP000016931">
    <property type="component" value="Unassembled WGS sequence"/>
</dbReference>
<dbReference type="SMART" id="SM00717">
    <property type="entry name" value="SANT"/>
    <property type="match status" value="2"/>
</dbReference>
<dbReference type="InterPro" id="IPR009072">
    <property type="entry name" value="Histone-fold"/>
</dbReference>
<feature type="region of interest" description="Disordered" evidence="4">
    <location>
        <begin position="289"/>
        <end position="368"/>
    </location>
</feature>
<dbReference type="CDD" id="cd00167">
    <property type="entry name" value="SANT"/>
    <property type="match status" value="2"/>
</dbReference>
<feature type="region of interest" description="Disordered" evidence="4">
    <location>
        <begin position="213"/>
        <end position="251"/>
    </location>
</feature>
<keyword evidence="9" id="KW-1185">Reference proteome</keyword>
<feature type="DNA-binding region" description="Fork-head" evidence="2">
    <location>
        <begin position="864"/>
        <end position="922"/>
    </location>
</feature>
<dbReference type="GO" id="GO:0042393">
    <property type="term" value="F:histone binding"/>
    <property type="evidence" value="ECO:0007669"/>
    <property type="project" value="InterPro"/>
</dbReference>
<feature type="compositionally biased region" description="Basic and acidic residues" evidence="4">
    <location>
        <begin position="640"/>
        <end position="649"/>
    </location>
</feature>
<dbReference type="Pfam" id="PF00320">
    <property type="entry name" value="GATA"/>
    <property type="match status" value="1"/>
</dbReference>
<feature type="compositionally biased region" description="Polar residues" evidence="4">
    <location>
        <begin position="481"/>
        <end position="498"/>
    </location>
</feature>
<feature type="domain" description="GATA-type" evidence="7">
    <location>
        <begin position="363"/>
        <end position="404"/>
    </location>
</feature>
<evidence type="ECO:0008006" key="10">
    <source>
        <dbReference type="Google" id="ProtNLM"/>
    </source>
</evidence>
<feature type="domain" description="Myb-like" evidence="6">
    <location>
        <begin position="510"/>
        <end position="553"/>
    </location>
</feature>
<dbReference type="Gene3D" id="3.30.50.10">
    <property type="entry name" value="Erythroid Transcription Factor GATA-1, subunit A"/>
    <property type="match status" value="1"/>
</dbReference>
<dbReference type="OrthoDB" id="2420608at2759"/>
<evidence type="ECO:0000259" key="5">
    <source>
        <dbReference type="PROSITE" id="PS50039"/>
    </source>
</evidence>
<feature type="region of interest" description="Disordered" evidence="4">
    <location>
        <begin position="1"/>
        <end position="20"/>
    </location>
</feature>
<feature type="compositionally biased region" description="Low complexity" evidence="4">
    <location>
        <begin position="676"/>
        <end position="692"/>
    </location>
</feature>
<dbReference type="SMART" id="SM00339">
    <property type="entry name" value="FH"/>
    <property type="match status" value="1"/>
</dbReference>
<dbReference type="InterPro" id="IPR000679">
    <property type="entry name" value="Znf_GATA"/>
</dbReference>
<feature type="domain" description="Fork-head" evidence="5">
    <location>
        <begin position="864"/>
        <end position="922"/>
    </location>
</feature>
<dbReference type="Pfam" id="PF13921">
    <property type="entry name" value="Myb_DNA-bind_6"/>
    <property type="match status" value="1"/>
</dbReference>
<feature type="compositionally biased region" description="Polar residues" evidence="4">
    <location>
        <begin position="1113"/>
        <end position="1125"/>
    </location>
</feature>
<dbReference type="SUPFAM" id="SSF46785">
    <property type="entry name" value="Winged helix' DNA-binding domain"/>
    <property type="match status" value="1"/>
</dbReference>
<dbReference type="RefSeq" id="XP_016758961.1">
    <property type="nucleotide sequence ID" value="XM_016900825.1"/>
</dbReference>
<dbReference type="PROSITE" id="PS50039">
    <property type="entry name" value="FORK_HEAD_3"/>
    <property type="match status" value="1"/>
</dbReference>
<evidence type="ECO:0000256" key="3">
    <source>
        <dbReference type="PROSITE-ProRule" id="PRU00094"/>
    </source>
</evidence>
<feature type="compositionally biased region" description="Acidic residues" evidence="4">
    <location>
        <begin position="104"/>
        <end position="130"/>
    </location>
</feature>
<dbReference type="AlphaFoldDB" id="N1QEK6"/>
<dbReference type="Pfam" id="PF00250">
    <property type="entry name" value="Forkhead"/>
    <property type="match status" value="1"/>
</dbReference>
<evidence type="ECO:0000256" key="1">
    <source>
        <dbReference type="ARBA" id="ARBA00023125"/>
    </source>
</evidence>
<accession>N1QEK6</accession>
<dbReference type="GO" id="GO:0046982">
    <property type="term" value="F:protein heterodimerization activity"/>
    <property type="evidence" value="ECO:0007669"/>
    <property type="project" value="InterPro"/>
</dbReference>
<feature type="region of interest" description="Disordered" evidence="4">
    <location>
        <begin position="98"/>
        <end position="154"/>
    </location>
</feature>
<gene>
    <name evidence="8" type="ORF">SEPMUDRAFT_110092</name>
</gene>
<dbReference type="GO" id="GO:0003700">
    <property type="term" value="F:DNA-binding transcription factor activity"/>
    <property type="evidence" value="ECO:0007669"/>
    <property type="project" value="InterPro"/>
</dbReference>
<feature type="region of interest" description="Disordered" evidence="4">
    <location>
        <begin position="953"/>
        <end position="1199"/>
    </location>
</feature>
<dbReference type="InterPro" id="IPR018465">
    <property type="entry name" value="Scm3/HJURP"/>
</dbReference>
<dbReference type="eggNOG" id="ENOG502SCHT">
    <property type="taxonomic scope" value="Eukaryota"/>
</dbReference>
<dbReference type="PROSITE" id="PS50090">
    <property type="entry name" value="MYB_LIKE"/>
    <property type="match status" value="2"/>
</dbReference>
<feature type="compositionally biased region" description="Acidic residues" evidence="4">
    <location>
        <begin position="847"/>
        <end position="858"/>
    </location>
</feature>
<dbReference type="GeneID" id="27897962"/>
<feature type="region of interest" description="Disordered" evidence="4">
    <location>
        <begin position="724"/>
        <end position="861"/>
    </location>
</feature>
<dbReference type="PROSITE" id="PS50114">
    <property type="entry name" value="GATA_ZN_FINGER_2"/>
    <property type="match status" value="1"/>
</dbReference>
<dbReference type="Gene3D" id="1.10.20.10">
    <property type="entry name" value="Histone, subunit A"/>
    <property type="match status" value="1"/>
</dbReference>
<keyword evidence="3" id="KW-0863">Zinc-finger</keyword>
<keyword evidence="3" id="KW-0862">Zinc</keyword>
<protein>
    <recommendedName>
        <fullName evidence="10">Myb-like domain-containing protein</fullName>
    </recommendedName>
</protein>
<dbReference type="GO" id="GO:0005634">
    <property type="term" value="C:nucleus"/>
    <property type="evidence" value="ECO:0007669"/>
    <property type="project" value="UniProtKB-SubCell"/>
</dbReference>
<organism evidence="8 9">
    <name type="scientific">Sphaerulina musiva (strain SO2202)</name>
    <name type="common">Poplar stem canker fungus</name>
    <name type="synonym">Septoria musiva</name>
    <dbReference type="NCBI Taxonomy" id="692275"/>
    <lineage>
        <taxon>Eukaryota</taxon>
        <taxon>Fungi</taxon>
        <taxon>Dikarya</taxon>
        <taxon>Ascomycota</taxon>
        <taxon>Pezizomycotina</taxon>
        <taxon>Dothideomycetes</taxon>
        <taxon>Dothideomycetidae</taxon>
        <taxon>Mycosphaerellales</taxon>
        <taxon>Mycosphaerellaceae</taxon>
        <taxon>Sphaerulina</taxon>
    </lineage>
</organism>
<dbReference type="Pfam" id="PF10384">
    <property type="entry name" value="Scm3"/>
    <property type="match status" value="1"/>
</dbReference>
<dbReference type="SUPFAM" id="SSF46689">
    <property type="entry name" value="Homeodomain-like"/>
    <property type="match status" value="1"/>
</dbReference>
<dbReference type="Gene3D" id="1.10.10.10">
    <property type="entry name" value="Winged helix-like DNA-binding domain superfamily/Winged helix DNA-binding domain"/>
    <property type="match status" value="1"/>
</dbReference>
<reference evidence="8 9" key="1">
    <citation type="journal article" date="2012" name="PLoS Pathog.">
        <title>Diverse lifestyles and strategies of plant pathogenesis encoded in the genomes of eighteen Dothideomycetes fungi.</title>
        <authorList>
            <person name="Ohm R.A."/>
            <person name="Feau N."/>
            <person name="Henrissat B."/>
            <person name="Schoch C.L."/>
            <person name="Horwitz B.A."/>
            <person name="Barry K.W."/>
            <person name="Condon B.J."/>
            <person name="Copeland A.C."/>
            <person name="Dhillon B."/>
            <person name="Glaser F."/>
            <person name="Hesse C.N."/>
            <person name="Kosti I."/>
            <person name="LaButti K."/>
            <person name="Lindquist E.A."/>
            <person name="Lucas S."/>
            <person name="Salamov A.A."/>
            <person name="Bradshaw R.E."/>
            <person name="Ciuffetti L."/>
            <person name="Hamelin R.C."/>
            <person name="Kema G.H.J."/>
            <person name="Lawrence C."/>
            <person name="Scott J.A."/>
            <person name="Spatafora J.W."/>
            <person name="Turgeon B.G."/>
            <person name="de Wit P.J.G.M."/>
            <person name="Zhong S."/>
            <person name="Goodwin S.B."/>
            <person name="Grigoriev I.V."/>
        </authorList>
    </citation>
    <scope>NUCLEOTIDE SEQUENCE [LARGE SCALE GENOMIC DNA]</scope>
    <source>
        <strain evidence="8 9">SO2202</strain>
    </source>
</reference>
<dbReference type="SUPFAM" id="SSF57716">
    <property type="entry name" value="Glucocorticoid receptor-like (DNA-binding domain)"/>
    <property type="match status" value="1"/>
</dbReference>
<dbReference type="CDD" id="cd00202">
    <property type="entry name" value="ZnF_GATA"/>
    <property type="match status" value="1"/>
</dbReference>
<sequence length="1199" mass="131416">MVTRPARAGAGGGAGASENGDALAQLDLDRNRNNQKLKSRFEHIFRKYEHDFTGIGDEFDIHTDQIVVNNGHLEHMRNEADAGTTASSHFVKTFREKLAHEDESVTSEDDEDDENEDDGSDGSDGSDDGSDTISDGTDAEDMSHATPATGRLKVSENQLFKQHELESSDFMAHQPTPRLPQLFRLLAGAGTAEEPLEVPDDEDTDVKPVLEFNARDSSSSTSEHVSNTVFSSSAAALARSKRPTKSDDTVHALGMTIASQLARLMGASTKKKSKKRATVMHGAMDPVWDYPELTQTKRTKRKRSISPEPPRPHSASSPHTSSPEGPSLWAVHDATQPGKRKRRESAAHGVKPSLHRFGNATDSTDGKRCWNCSLTRSPSWRKGPHGQDLCLPCGQYYEHHGRMKGFDSASPPTLDHEGAENLRPENAPQCEPVTALEVSESFQHGHGGYNDGDDDDDPVIQHKHRSSLDQMPRPPAKAQENESTTPSIPYQANTSRPMVSSEIKRRTIARWTVEEDALLIRLKEHEHLSWDEISPHFPSRNTFAIQKNYSSRLRGAHCPGRKLFHDQLGNNADASETENETGDYDNQNLSWSAQQDELLVVLRDDDGLQWVEIADLLPGHDPKAVERRYMFLTESMKKRGVPDSLESKLAKHSHVASSGLSSMPQPDPSSPPIGVSTALSISASMPSSSRRSGNALLRQALGNSHRRTSYLDSVPVRAPLDQDVAVSGSSPASDVTPHNIDDDNDPVDSLDPQRAWSSAAASSQLDMDMQHAQADTISENDVAESVGGHQRTASKGEEKGVAQHNGDRRKSSNSDGRGKRRSASRSVSIDTEPDVREVLIRSRGDEEQPPESTADDDILSLARPPDLSWEEIVGRAFSSTKSKSMPNRELFAWIESKYGYYSTAPPSWKNHVREELRRNDRYEIDTARRRNNVWRIRQDADDLVDIDAQDHLDVPSGSLHEANPDMPVPDKDGTVASGSTSSQQTSHSASRHVTFSPVVTVSTPMRVERTRTRGRPKKRSSLPISSLERPAEVLEIADSDPSEASVAPESSQDTHANHSSIAASACAITPQVAKQPSGINSEPETKPPLESPAEHEPQAEQPLLRKPLARAAGTNNAGQTSSSPVAMNRAKNRANVFQTPKRPDWPPLATASSQSDPARGHSTRVINHKIITPNPGSRKRVVETPLRELGDPDEDELAG</sequence>
<feature type="region of interest" description="Disordered" evidence="4">
    <location>
        <begin position="442"/>
        <end position="498"/>
    </location>
</feature>
<dbReference type="Gene3D" id="1.10.10.60">
    <property type="entry name" value="Homeodomain-like"/>
    <property type="match status" value="1"/>
</dbReference>
<dbReference type="GO" id="GO:0008270">
    <property type="term" value="F:zinc ion binding"/>
    <property type="evidence" value="ECO:0007669"/>
    <property type="project" value="UniProtKB-KW"/>
</dbReference>
<dbReference type="SMART" id="SM00401">
    <property type="entry name" value="ZnF_GATA"/>
    <property type="match status" value="1"/>
</dbReference>